<organism evidence="2 3">
    <name type="scientific">Marinobacterium marinum</name>
    <dbReference type="NCBI Taxonomy" id="2756129"/>
    <lineage>
        <taxon>Bacteria</taxon>
        <taxon>Pseudomonadati</taxon>
        <taxon>Pseudomonadota</taxon>
        <taxon>Gammaproteobacteria</taxon>
        <taxon>Oceanospirillales</taxon>
        <taxon>Oceanospirillaceae</taxon>
        <taxon>Marinobacterium</taxon>
    </lineage>
</organism>
<evidence type="ECO:0000256" key="1">
    <source>
        <dbReference type="SAM" id="Phobius"/>
    </source>
</evidence>
<keyword evidence="1" id="KW-0472">Membrane</keyword>
<protein>
    <submittedName>
        <fullName evidence="2">DUF2069 domain-containing protein</fullName>
    </submittedName>
</protein>
<keyword evidence="3" id="KW-1185">Reference proteome</keyword>
<evidence type="ECO:0000313" key="2">
    <source>
        <dbReference type="EMBL" id="MBA4502579.1"/>
    </source>
</evidence>
<feature type="transmembrane region" description="Helical" evidence="1">
    <location>
        <begin position="43"/>
        <end position="61"/>
    </location>
</feature>
<evidence type="ECO:0000313" key="3">
    <source>
        <dbReference type="Proteomes" id="UP000538931"/>
    </source>
</evidence>
<keyword evidence="1" id="KW-1133">Transmembrane helix</keyword>
<gene>
    <name evidence="2" type="ORF">H1S06_09415</name>
</gene>
<keyword evidence="1" id="KW-0812">Transmembrane</keyword>
<accession>A0A7W1WYQ0</accession>
<name>A0A7W1WYQ0_9GAMM</name>
<dbReference type="EMBL" id="JACEMT010000049">
    <property type="protein sequence ID" value="MBA4502579.1"/>
    <property type="molecule type" value="Genomic_DNA"/>
</dbReference>
<feature type="transmembrane region" description="Helical" evidence="1">
    <location>
        <begin position="94"/>
        <end position="113"/>
    </location>
</feature>
<feature type="transmembrane region" description="Helical" evidence="1">
    <location>
        <begin position="12"/>
        <end position="31"/>
    </location>
</feature>
<feature type="transmembrane region" description="Helical" evidence="1">
    <location>
        <begin position="68"/>
        <end position="88"/>
    </location>
</feature>
<dbReference type="Proteomes" id="UP000538931">
    <property type="component" value="Unassembled WGS sequence"/>
</dbReference>
<dbReference type="InterPro" id="IPR018643">
    <property type="entry name" value="DUF2069_membrane"/>
</dbReference>
<proteinExistence type="predicted"/>
<dbReference type="AlphaFoldDB" id="A0A7W1WYQ0"/>
<dbReference type="Pfam" id="PF09842">
    <property type="entry name" value="DUF2069"/>
    <property type="match status" value="1"/>
</dbReference>
<reference evidence="2 3" key="1">
    <citation type="submission" date="2020-07" db="EMBL/GenBank/DDBJ databases">
        <title>Bacterium isolated from marien macroalgae.</title>
        <authorList>
            <person name="Zhu K."/>
            <person name="Lu D."/>
            <person name="Du Z."/>
        </authorList>
    </citation>
    <scope>NUCLEOTIDE SEQUENCE [LARGE SCALE GENOMIC DNA]</scope>
    <source>
        <strain evidence="2 3">3-1745</strain>
    </source>
</reference>
<comment type="caution">
    <text evidence="2">The sequence shown here is derived from an EMBL/GenBank/DDBJ whole genome shotgun (WGS) entry which is preliminary data.</text>
</comment>
<sequence>MMQSLATKTRISRALVLLSYFGLLLLFSLWYLWLVPAQGDHPWVIWLVHLVPLLAFAPVIIKGSPRGHAWLCFVLLLYFLEAVIAALIPPPTRWLGLADCALLITLFTSAMLYTRWRSQLDRALASGNTA</sequence>